<dbReference type="Pfam" id="PF00497">
    <property type="entry name" value="SBP_bac_3"/>
    <property type="match status" value="1"/>
</dbReference>
<gene>
    <name evidence="3" type="ORF">ACFQ3C_18695</name>
</gene>
<keyword evidence="4" id="KW-1185">Reference proteome</keyword>
<dbReference type="Gene3D" id="3.40.190.10">
    <property type="entry name" value="Periplasmic binding protein-like II"/>
    <property type="match status" value="2"/>
</dbReference>
<evidence type="ECO:0000259" key="2">
    <source>
        <dbReference type="SMART" id="SM00062"/>
    </source>
</evidence>
<organism evidence="3 4">
    <name type="scientific">Seohaeicola saemankumensis</name>
    <dbReference type="NCBI Taxonomy" id="481181"/>
    <lineage>
        <taxon>Bacteria</taxon>
        <taxon>Pseudomonadati</taxon>
        <taxon>Pseudomonadota</taxon>
        <taxon>Alphaproteobacteria</taxon>
        <taxon>Rhodobacterales</taxon>
        <taxon>Roseobacteraceae</taxon>
        <taxon>Seohaeicola</taxon>
    </lineage>
</organism>
<dbReference type="SMART" id="SM00062">
    <property type="entry name" value="PBPb"/>
    <property type="match status" value="1"/>
</dbReference>
<dbReference type="InterPro" id="IPR001638">
    <property type="entry name" value="Solute-binding_3/MltF_N"/>
</dbReference>
<dbReference type="SUPFAM" id="SSF53850">
    <property type="entry name" value="Periplasmic binding protein-like II"/>
    <property type="match status" value="1"/>
</dbReference>
<feature type="domain" description="Solute-binding protein family 3/N-terminal" evidence="2">
    <location>
        <begin position="22"/>
        <end position="237"/>
    </location>
</feature>
<keyword evidence="1" id="KW-0732">Signal</keyword>
<evidence type="ECO:0000313" key="4">
    <source>
        <dbReference type="Proteomes" id="UP001597151"/>
    </source>
</evidence>
<proteinExistence type="predicted"/>
<comment type="caution">
    <text evidence="3">The sequence shown here is derived from an EMBL/GenBank/DDBJ whole genome shotgun (WGS) entry which is preliminary data.</text>
</comment>
<dbReference type="RefSeq" id="WP_380795163.1">
    <property type="nucleotide sequence ID" value="NZ_JBHTKR010000012.1"/>
</dbReference>
<evidence type="ECO:0000313" key="3">
    <source>
        <dbReference type="EMBL" id="MFD1196696.1"/>
    </source>
</evidence>
<name>A0ABW3TJP4_9RHOB</name>
<reference evidence="4" key="1">
    <citation type="journal article" date="2019" name="Int. J. Syst. Evol. Microbiol.">
        <title>The Global Catalogue of Microorganisms (GCM) 10K type strain sequencing project: providing services to taxonomists for standard genome sequencing and annotation.</title>
        <authorList>
            <consortium name="The Broad Institute Genomics Platform"/>
            <consortium name="The Broad Institute Genome Sequencing Center for Infectious Disease"/>
            <person name="Wu L."/>
            <person name="Ma J."/>
        </authorList>
    </citation>
    <scope>NUCLEOTIDE SEQUENCE [LARGE SCALE GENOMIC DNA]</scope>
    <source>
        <strain evidence="4">CCUG 55328</strain>
    </source>
</reference>
<sequence>MKTYLIILSCLLALPVEAFAQTVMIGTVDAYEAGDYTVDPSALENFDKAFGELLCQRGKFDCAWKVMGRDELVPALKARKIDVIIAAIPMTEAFGDGVETTAAYLYPDPFAIVGLPGFVPFGNVKTVAAVPDPAIEAWHATSGYNILYFPTLEEALREVEGGGAEIAFGEYEDLAPLVDATEGRLEVLNPGRHLRPGVTMALRSESIDLRFAIEDLIYDMSKDGSLNALNKELLGNDAVVWQ</sequence>
<feature type="chain" id="PRO_5047030179" evidence="1">
    <location>
        <begin position="21"/>
        <end position="242"/>
    </location>
</feature>
<dbReference type="Proteomes" id="UP001597151">
    <property type="component" value="Unassembled WGS sequence"/>
</dbReference>
<accession>A0ABW3TJP4</accession>
<protein>
    <submittedName>
        <fullName evidence="3">Transporter substrate-binding domain-containing protein</fullName>
    </submittedName>
</protein>
<feature type="signal peptide" evidence="1">
    <location>
        <begin position="1"/>
        <end position="20"/>
    </location>
</feature>
<dbReference type="EMBL" id="JBHTKR010000012">
    <property type="protein sequence ID" value="MFD1196696.1"/>
    <property type="molecule type" value="Genomic_DNA"/>
</dbReference>
<evidence type="ECO:0000256" key="1">
    <source>
        <dbReference type="SAM" id="SignalP"/>
    </source>
</evidence>